<reference evidence="14" key="1">
    <citation type="submission" date="2023-03" db="EMBL/GenBank/DDBJ databases">
        <title>Massive genome expansion in bonnet fungi (Mycena s.s.) driven by repeated elements and novel gene families across ecological guilds.</title>
        <authorList>
            <consortium name="Lawrence Berkeley National Laboratory"/>
            <person name="Harder C.B."/>
            <person name="Miyauchi S."/>
            <person name="Viragh M."/>
            <person name="Kuo A."/>
            <person name="Thoen E."/>
            <person name="Andreopoulos B."/>
            <person name="Lu D."/>
            <person name="Skrede I."/>
            <person name="Drula E."/>
            <person name="Henrissat B."/>
            <person name="Morin E."/>
            <person name="Kohler A."/>
            <person name="Barry K."/>
            <person name="LaButti K."/>
            <person name="Morin E."/>
            <person name="Salamov A."/>
            <person name="Lipzen A."/>
            <person name="Mereny Z."/>
            <person name="Hegedus B."/>
            <person name="Baldrian P."/>
            <person name="Stursova M."/>
            <person name="Weitz H."/>
            <person name="Taylor A."/>
            <person name="Grigoriev I.V."/>
            <person name="Nagy L.G."/>
            <person name="Martin F."/>
            <person name="Kauserud H."/>
        </authorList>
    </citation>
    <scope>NUCLEOTIDE SEQUENCE</scope>
    <source>
        <strain evidence="14">9284</strain>
    </source>
</reference>
<comment type="similarity">
    <text evidence="2 11">Belongs to the ING family.</text>
</comment>
<feature type="binding site" evidence="9">
    <location>
        <position position="362"/>
    </location>
    <ligand>
        <name>Zn(2+)</name>
        <dbReference type="ChEBI" id="CHEBI:29105"/>
        <label>2</label>
    </ligand>
</feature>
<dbReference type="SMART" id="SM00249">
    <property type="entry name" value="PHD"/>
    <property type="match status" value="1"/>
</dbReference>
<feature type="site" description="Histone H3K4me3 binding" evidence="8">
    <location>
        <position position="358"/>
    </location>
</feature>
<dbReference type="GO" id="GO:0005634">
    <property type="term" value="C:nucleus"/>
    <property type="evidence" value="ECO:0007669"/>
    <property type="project" value="UniProtKB-SubCell"/>
</dbReference>
<dbReference type="CDD" id="cd16859">
    <property type="entry name" value="ING_ING4_5"/>
    <property type="match status" value="1"/>
</dbReference>
<keyword evidence="4 10" id="KW-0863">Zinc-finger</keyword>
<dbReference type="EMBL" id="JARKIF010000016">
    <property type="protein sequence ID" value="KAJ7620969.1"/>
    <property type="molecule type" value="Genomic_DNA"/>
</dbReference>
<dbReference type="InterPro" id="IPR019787">
    <property type="entry name" value="Znf_PHD-finger"/>
</dbReference>
<protein>
    <recommendedName>
        <fullName evidence="11">Chromatin modification-related protein</fullName>
    </recommendedName>
</protein>
<evidence type="ECO:0000256" key="9">
    <source>
        <dbReference type="PIRSR" id="PIRSR628651-51"/>
    </source>
</evidence>
<feature type="site" description="Histone H3K4me3 binding" evidence="8">
    <location>
        <position position="343"/>
    </location>
</feature>
<feature type="binding site" evidence="9">
    <location>
        <position position="344"/>
    </location>
    <ligand>
        <name>Zn(2+)</name>
        <dbReference type="ChEBI" id="CHEBI:29105"/>
        <label>1</label>
    </ligand>
</feature>
<feature type="binding site" evidence="9">
    <location>
        <position position="346"/>
    </location>
    <ligand>
        <name>Zn(2+)</name>
        <dbReference type="ChEBI" id="CHEBI:29105"/>
        <label>1</label>
    </ligand>
</feature>
<feature type="domain" description="PHD-type" evidence="13">
    <location>
        <begin position="341"/>
        <end position="390"/>
    </location>
</feature>
<keyword evidence="6 11" id="KW-0156">Chromatin regulator</keyword>
<evidence type="ECO:0000256" key="5">
    <source>
        <dbReference type="ARBA" id="ARBA00022833"/>
    </source>
</evidence>
<dbReference type="Gene3D" id="3.30.40.10">
    <property type="entry name" value="Zinc/RING finger domain, C3HC4 (zinc finger)"/>
    <property type="match status" value="1"/>
</dbReference>
<dbReference type="GO" id="GO:0000785">
    <property type="term" value="C:chromatin"/>
    <property type="evidence" value="ECO:0007669"/>
    <property type="project" value="UniProtKB-ARBA"/>
</dbReference>
<comment type="subcellular location">
    <subcellularLocation>
        <location evidence="1 11">Nucleus</location>
    </subcellularLocation>
</comment>
<feature type="site" description="Histone H3K4me3 binding" evidence="8">
    <location>
        <position position="366"/>
    </location>
</feature>
<evidence type="ECO:0000313" key="15">
    <source>
        <dbReference type="Proteomes" id="UP001221142"/>
    </source>
</evidence>
<comment type="subunit">
    <text evidence="11">Component of an histone acetyltransferase complex. Interacts with H3K4me3 and to a lesser extent with H3K4me2.</text>
</comment>
<evidence type="ECO:0000313" key="14">
    <source>
        <dbReference type="EMBL" id="KAJ7620969.1"/>
    </source>
</evidence>
<evidence type="ECO:0000259" key="13">
    <source>
        <dbReference type="PROSITE" id="PS50016"/>
    </source>
</evidence>
<gene>
    <name evidence="14" type="ORF">FB45DRAFT_928004</name>
</gene>
<dbReference type="InterPro" id="IPR013083">
    <property type="entry name" value="Znf_RING/FYVE/PHD"/>
</dbReference>
<dbReference type="GO" id="GO:0006355">
    <property type="term" value="P:regulation of DNA-templated transcription"/>
    <property type="evidence" value="ECO:0007669"/>
    <property type="project" value="TreeGrafter"/>
</dbReference>
<evidence type="ECO:0000256" key="7">
    <source>
        <dbReference type="ARBA" id="ARBA00023242"/>
    </source>
</evidence>
<feature type="binding site" evidence="9">
    <location>
        <position position="371"/>
    </location>
    <ligand>
        <name>Zn(2+)</name>
        <dbReference type="ChEBI" id="CHEBI:29105"/>
        <label>1</label>
    </ligand>
</feature>
<feature type="compositionally biased region" description="Polar residues" evidence="12">
    <location>
        <begin position="213"/>
        <end position="232"/>
    </location>
</feature>
<feature type="site" description="Histone H3K4me3 binding" evidence="8">
    <location>
        <position position="354"/>
    </location>
</feature>
<feature type="binding site" evidence="9">
    <location>
        <position position="387"/>
    </location>
    <ligand>
        <name>Zn(2+)</name>
        <dbReference type="ChEBI" id="CHEBI:29105"/>
        <label>2</label>
    </ligand>
</feature>
<dbReference type="PANTHER" id="PTHR10333:SF42">
    <property type="entry name" value="INHIBITOR OF GROWTH PROTEIN 5"/>
    <property type="match status" value="1"/>
</dbReference>
<dbReference type="InterPro" id="IPR024610">
    <property type="entry name" value="ING_N_histone-binding"/>
</dbReference>
<dbReference type="InterPro" id="IPR028651">
    <property type="entry name" value="ING_fam"/>
</dbReference>
<dbReference type="GO" id="GO:0006325">
    <property type="term" value="P:chromatin organization"/>
    <property type="evidence" value="ECO:0007669"/>
    <property type="project" value="UniProtKB-KW"/>
</dbReference>
<dbReference type="InterPro" id="IPR001965">
    <property type="entry name" value="Znf_PHD"/>
</dbReference>
<accession>A0AAD7FHS6</accession>
<evidence type="ECO:0000256" key="4">
    <source>
        <dbReference type="ARBA" id="ARBA00022771"/>
    </source>
</evidence>
<name>A0AAD7FHS6_9AGAR</name>
<dbReference type="AlphaFoldDB" id="A0AAD7FHS6"/>
<feature type="region of interest" description="Disordered" evidence="12">
    <location>
        <begin position="158"/>
        <end position="341"/>
    </location>
</feature>
<dbReference type="InterPro" id="IPR019786">
    <property type="entry name" value="Zinc_finger_PHD-type_CS"/>
</dbReference>
<evidence type="ECO:0000256" key="12">
    <source>
        <dbReference type="SAM" id="MobiDB-lite"/>
    </source>
</evidence>
<evidence type="ECO:0000256" key="8">
    <source>
        <dbReference type="PIRSR" id="PIRSR628651-50"/>
    </source>
</evidence>
<dbReference type="Pfam" id="PF12998">
    <property type="entry name" value="ING"/>
    <property type="match status" value="1"/>
</dbReference>
<dbReference type="SMART" id="SM01408">
    <property type="entry name" value="ING"/>
    <property type="match status" value="1"/>
</dbReference>
<organism evidence="14 15">
    <name type="scientific">Roridomyces roridus</name>
    <dbReference type="NCBI Taxonomy" id="1738132"/>
    <lineage>
        <taxon>Eukaryota</taxon>
        <taxon>Fungi</taxon>
        <taxon>Dikarya</taxon>
        <taxon>Basidiomycota</taxon>
        <taxon>Agaricomycotina</taxon>
        <taxon>Agaricomycetes</taxon>
        <taxon>Agaricomycetidae</taxon>
        <taxon>Agaricales</taxon>
        <taxon>Marasmiineae</taxon>
        <taxon>Mycenaceae</taxon>
        <taxon>Roridomyces</taxon>
    </lineage>
</organism>
<keyword evidence="15" id="KW-1185">Reference proteome</keyword>
<feature type="binding site" evidence="9">
    <location>
        <position position="357"/>
    </location>
    <ligand>
        <name>Zn(2+)</name>
        <dbReference type="ChEBI" id="CHEBI:29105"/>
        <label>2</label>
    </ligand>
</feature>
<dbReference type="SUPFAM" id="SSF57903">
    <property type="entry name" value="FYVE/PHD zinc finger"/>
    <property type="match status" value="1"/>
</dbReference>
<comment type="function">
    <text evidence="11">Component of an histone acetyltransferase complex.</text>
</comment>
<feature type="binding site" evidence="9">
    <location>
        <position position="384"/>
    </location>
    <ligand>
        <name>Zn(2+)</name>
        <dbReference type="ChEBI" id="CHEBI:29105"/>
        <label>2</label>
    </ligand>
</feature>
<comment type="domain">
    <text evidence="11">The PHD-type zinc finger mediates the binding to H3K4me3.</text>
</comment>
<evidence type="ECO:0000256" key="11">
    <source>
        <dbReference type="RuleBase" id="RU361213"/>
    </source>
</evidence>
<dbReference type="Gene3D" id="6.10.140.1740">
    <property type="match status" value="1"/>
</dbReference>
<dbReference type="InterPro" id="IPR011011">
    <property type="entry name" value="Znf_FYVE_PHD"/>
</dbReference>
<dbReference type="GO" id="GO:0008270">
    <property type="term" value="F:zinc ion binding"/>
    <property type="evidence" value="ECO:0007669"/>
    <property type="project" value="UniProtKB-KW"/>
</dbReference>
<proteinExistence type="inferred from homology"/>
<evidence type="ECO:0000256" key="2">
    <source>
        <dbReference type="ARBA" id="ARBA00010210"/>
    </source>
</evidence>
<keyword evidence="5 9" id="KW-0862">Zinc</keyword>
<comment type="caution">
    <text evidence="14">The sequence shown here is derived from an EMBL/GenBank/DDBJ whole genome shotgun (WGS) entry which is preliminary data.</text>
</comment>
<evidence type="ECO:0000256" key="10">
    <source>
        <dbReference type="PROSITE-ProRule" id="PRU00146"/>
    </source>
</evidence>
<dbReference type="PROSITE" id="PS50016">
    <property type="entry name" value="ZF_PHD_2"/>
    <property type="match status" value="1"/>
</dbReference>
<dbReference type="InterPro" id="IPR059153">
    <property type="entry name" value="NSD_PHD-1st"/>
</dbReference>
<keyword evidence="7 11" id="KW-0539">Nucleus</keyword>
<dbReference type="Proteomes" id="UP001221142">
    <property type="component" value="Unassembled WGS sequence"/>
</dbReference>
<dbReference type="PANTHER" id="PTHR10333">
    <property type="entry name" value="INHIBITOR OF GROWTH PROTEIN"/>
    <property type="match status" value="1"/>
</dbReference>
<feature type="compositionally biased region" description="Low complexity" evidence="12">
    <location>
        <begin position="304"/>
        <end position="314"/>
    </location>
</feature>
<feature type="region of interest" description="Disordered" evidence="12">
    <location>
        <begin position="392"/>
        <end position="413"/>
    </location>
</feature>
<dbReference type="PROSITE" id="PS01359">
    <property type="entry name" value="ZF_PHD_1"/>
    <property type="match status" value="1"/>
</dbReference>
<feature type="binding site" evidence="9">
    <location>
        <position position="368"/>
    </location>
    <ligand>
        <name>Zn(2+)</name>
        <dbReference type="ChEBI" id="CHEBI:29105"/>
        <label>1</label>
    </ligand>
</feature>
<dbReference type="CDD" id="cd15505">
    <property type="entry name" value="PHD_ING"/>
    <property type="match status" value="1"/>
</dbReference>
<evidence type="ECO:0000256" key="3">
    <source>
        <dbReference type="ARBA" id="ARBA00022723"/>
    </source>
</evidence>
<evidence type="ECO:0000256" key="1">
    <source>
        <dbReference type="ARBA" id="ARBA00004123"/>
    </source>
</evidence>
<evidence type="ECO:0000256" key="6">
    <source>
        <dbReference type="ARBA" id="ARBA00022853"/>
    </source>
</evidence>
<feature type="compositionally biased region" description="Basic and acidic residues" evidence="12">
    <location>
        <begin position="176"/>
        <end position="191"/>
    </location>
</feature>
<dbReference type="Pfam" id="PF23011">
    <property type="entry name" value="PHD-1st_NSD"/>
    <property type="match status" value="1"/>
</dbReference>
<keyword evidence="3 9" id="KW-0479">Metal-binding</keyword>
<sequence>MSAPNSSSSAFALSLLREYTHTLDALPIDLSKNFAELRELDAVLSTAMSTLTSKITLLTDMIERGKGQQEERLWLLIEIAEEAQRLRLGGEDKIRVAYQAADNLKTHSQHLGSLAEHIPGFDFTTLNRHTTYPHVASRSFMPPATLETGRRRRTGFASLLTSSAPDPTPVKRKRVNARDDDQTPRKVDRFVDGSAPRPRGGGRKRIERPPSPTESVLSVTSHLPPNGIQTTARPGPGPRRTSSRPMRAANEQVDYYDGPPASGPPPFNVPPSSAHAHPSLAYQHQNGHATPFDLRPPEWPQQPPQAQTQALEGPGMPGGDPEPDSNTTAVDGDAEDNENDKPYCICQRPSAGDMIACDDDGCPFEWFHLSCLGLEITPDGTWYCDTCKPKHRNKRGGGGRGGRRKAAGGRTRG</sequence>